<dbReference type="Pfam" id="PF08922">
    <property type="entry name" value="DUF1905"/>
    <property type="match status" value="1"/>
</dbReference>
<sequence>MPTVPGVRDIGVRDIGQRVEGRVGAQVAGQVSGEVRGQLERLAGAGGWYVVRLPPGASPAAAGWDRRGFVPVTVTVGGTEWDTSLMPMGDGTSFLALPAAVRRAEDLDEGDQVSAVYRGRPDPRGTTPTPAPSTRRGRW</sequence>
<evidence type="ECO:0000256" key="1">
    <source>
        <dbReference type="SAM" id="MobiDB-lite"/>
    </source>
</evidence>
<dbReference type="SUPFAM" id="SSF141694">
    <property type="entry name" value="AF2212/PG0164-like"/>
    <property type="match status" value="1"/>
</dbReference>
<comment type="caution">
    <text evidence="2">The sequence shown here is derived from an EMBL/GenBank/DDBJ whole genome shotgun (WGS) entry which is preliminary data.</text>
</comment>
<accession>A0ABV7WKR6</accession>
<dbReference type="RefSeq" id="WP_340294647.1">
    <property type="nucleotide sequence ID" value="NZ_JBBEOI010000173.1"/>
</dbReference>
<reference evidence="3" key="1">
    <citation type="journal article" date="2019" name="Int. J. Syst. Evol. Microbiol.">
        <title>The Global Catalogue of Microorganisms (GCM) 10K type strain sequencing project: providing services to taxonomists for standard genome sequencing and annotation.</title>
        <authorList>
            <consortium name="The Broad Institute Genomics Platform"/>
            <consortium name="The Broad Institute Genome Sequencing Center for Infectious Disease"/>
            <person name="Wu L."/>
            <person name="Ma J."/>
        </authorList>
    </citation>
    <scope>NUCLEOTIDE SEQUENCE [LARGE SCALE GENOMIC DNA]</scope>
    <source>
        <strain evidence="3">NCAIM B.02333</strain>
    </source>
</reference>
<organism evidence="2 3">
    <name type="scientific">Aquipuribacter hungaricus</name>
    <dbReference type="NCBI Taxonomy" id="545624"/>
    <lineage>
        <taxon>Bacteria</taxon>
        <taxon>Bacillati</taxon>
        <taxon>Actinomycetota</taxon>
        <taxon>Actinomycetes</taxon>
        <taxon>Micrococcales</taxon>
        <taxon>Intrasporangiaceae</taxon>
        <taxon>Aquipuribacter</taxon>
    </lineage>
</organism>
<name>A0ABV7WKR6_9MICO</name>
<dbReference type="Proteomes" id="UP001595685">
    <property type="component" value="Unassembled WGS sequence"/>
</dbReference>
<dbReference type="InterPro" id="IPR015018">
    <property type="entry name" value="DUF1905"/>
</dbReference>
<keyword evidence="3" id="KW-1185">Reference proteome</keyword>
<gene>
    <name evidence="2" type="ORF">ACFOLH_15200</name>
</gene>
<proteinExistence type="predicted"/>
<dbReference type="InterPro" id="IPR037079">
    <property type="entry name" value="AF2212/PG0164-like_sf"/>
</dbReference>
<evidence type="ECO:0000313" key="3">
    <source>
        <dbReference type="Proteomes" id="UP001595685"/>
    </source>
</evidence>
<dbReference type="EMBL" id="JBHRWW010000012">
    <property type="protein sequence ID" value="MFC3689693.1"/>
    <property type="molecule type" value="Genomic_DNA"/>
</dbReference>
<feature type="region of interest" description="Disordered" evidence="1">
    <location>
        <begin position="106"/>
        <end position="139"/>
    </location>
</feature>
<protein>
    <submittedName>
        <fullName evidence="2">DUF1905 domain-containing protein</fullName>
    </submittedName>
</protein>
<dbReference type="Gene3D" id="2.40.30.100">
    <property type="entry name" value="AF2212/PG0164-like"/>
    <property type="match status" value="1"/>
</dbReference>
<evidence type="ECO:0000313" key="2">
    <source>
        <dbReference type="EMBL" id="MFC3689693.1"/>
    </source>
</evidence>